<dbReference type="Proteomes" id="UP000253628">
    <property type="component" value="Unassembled WGS sequence"/>
</dbReference>
<accession>A0A366H1H6</accession>
<dbReference type="GO" id="GO:0022857">
    <property type="term" value="F:transmembrane transporter activity"/>
    <property type="evidence" value="ECO:0007669"/>
    <property type="project" value="InterPro"/>
</dbReference>
<dbReference type="RefSeq" id="WP_113934856.1">
    <property type="nucleotide sequence ID" value="NZ_JACCEU010000011.1"/>
</dbReference>
<evidence type="ECO:0000256" key="3">
    <source>
        <dbReference type="ARBA" id="ARBA00022475"/>
    </source>
</evidence>
<feature type="transmembrane region" description="Helical" evidence="7">
    <location>
        <begin position="469"/>
        <end position="487"/>
    </location>
</feature>
<dbReference type="GO" id="GO:0005886">
    <property type="term" value="C:plasma membrane"/>
    <property type="evidence" value="ECO:0007669"/>
    <property type="project" value="UniProtKB-SubCell"/>
</dbReference>
<comment type="subcellular location">
    <subcellularLocation>
        <location evidence="1">Cell membrane</location>
        <topology evidence="1">Multi-pass membrane protein</topology>
    </subcellularLocation>
</comment>
<dbReference type="PANTHER" id="PTHR30509:SF9">
    <property type="entry name" value="MULTIDRUG RESISTANCE PROTEIN MDTO"/>
    <property type="match status" value="1"/>
</dbReference>
<evidence type="ECO:0000313" key="9">
    <source>
        <dbReference type="Proteomes" id="UP000253628"/>
    </source>
</evidence>
<feature type="transmembrane region" description="Helical" evidence="7">
    <location>
        <begin position="332"/>
        <end position="354"/>
    </location>
</feature>
<feature type="transmembrane region" description="Helical" evidence="7">
    <location>
        <begin position="360"/>
        <end position="378"/>
    </location>
</feature>
<evidence type="ECO:0000256" key="6">
    <source>
        <dbReference type="ARBA" id="ARBA00023136"/>
    </source>
</evidence>
<protein>
    <submittedName>
        <fullName evidence="8">Putative membrane protein YccC</fullName>
    </submittedName>
</protein>
<feature type="transmembrane region" description="Helical" evidence="7">
    <location>
        <begin position="446"/>
        <end position="463"/>
    </location>
</feature>
<keyword evidence="6 7" id="KW-0472">Membrane</keyword>
<dbReference type="OrthoDB" id="9807111at2"/>
<evidence type="ECO:0000313" key="8">
    <source>
        <dbReference type="EMBL" id="RBP35741.1"/>
    </source>
</evidence>
<feature type="transmembrane region" description="Helical" evidence="7">
    <location>
        <begin position="90"/>
        <end position="109"/>
    </location>
</feature>
<feature type="transmembrane region" description="Helical" evidence="7">
    <location>
        <begin position="20"/>
        <end position="39"/>
    </location>
</feature>
<dbReference type="PANTHER" id="PTHR30509">
    <property type="entry name" value="P-HYDROXYBENZOIC ACID EFFLUX PUMP SUBUNIT-RELATED"/>
    <property type="match status" value="1"/>
</dbReference>
<sequence>MKLAPLLARWGFDTARLQFTLRTALACCLAVLVAWLLGLEHPHWAGMTVWAASMPVRDHMMEKSFFRILGTIVGTLVGVLLVALVGQQPWWLVIGLAVWLGLCSGLGNLQRSFVSYGTMLAGYSAVMVAMLGTPSPDHLFSLGADRLLTALLGVVAALAVGWFYAQWQTTVPVAERLRQLSGDILDHMAKRLSGEPAQPAHATEAMLSEIADIDESLDPLGTGSVRARQSIRPLRAMLSSQVSALLWLKRNQTVQPDEVLAAQLKRAALALRSSDPLPSTPSAMARAIELSAGQTSLNDALRNLQAALEGLFSAPDTQTPVRPRAAVLHLDWVGAAQAMLRAAVTILIIGLIWVTTGWSGGPYMMIGASVMISIFSAFDNPAKMMRTVVLRGQVLGVIAALACHWLVWPFAQSELGMVLLMMPFILSGGLVAGYRRTMASSYDYNMIMLILLQPVYPLSGTFAGSLGNAIAVLLAPVVAYVAFRLIYPPTARNRMNTLIGVMLRELQGMASDHIAPARQEVLRRRLYHRLLKLVRWIDKAGEHRISALGGSLAVLDLGDVALRAQQLLHEPDITPATARRLQATLRRISNVRQEPQRVVRALELAATQLARESRQEAALLRVAARSMADNQAFFERPQNAAASLG</sequence>
<feature type="transmembrane region" description="Helical" evidence="7">
    <location>
        <begin position="147"/>
        <end position="165"/>
    </location>
</feature>
<dbReference type="AlphaFoldDB" id="A0A366H1H6"/>
<evidence type="ECO:0000256" key="7">
    <source>
        <dbReference type="SAM" id="Phobius"/>
    </source>
</evidence>
<name>A0A366H1H6_9BURK</name>
<dbReference type="InterPro" id="IPR006726">
    <property type="entry name" value="PHBA_efflux_AaeB/fusaric-R"/>
</dbReference>
<dbReference type="EMBL" id="QNRQ01000015">
    <property type="protein sequence ID" value="RBP35741.1"/>
    <property type="molecule type" value="Genomic_DNA"/>
</dbReference>
<keyword evidence="3" id="KW-1003">Cell membrane</keyword>
<reference evidence="8 9" key="1">
    <citation type="submission" date="2018-06" db="EMBL/GenBank/DDBJ databases">
        <title>Genomic Encyclopedia of Type Strains, Phase IV (KMG-IV): sequencing the most valuable type-strain genomes for metagenomic binning, comparative biology and taxonomic classification.</title>
        <authorList>
            <person name="Goeker M."/>
        </authorList>
    </citation>
    <scope>NUCLEOTIDE SEQUENCE [LARGE SCALE GENOMIC DNA]</scope>
    <source>
        <strain evidence="8 9">DSM 25520</strain>
    </source>
</reference>
<evidence type="ECO:0000256" key="5">
    <source>
        <dbReference type="ARBA" id="ARBA00022989"/>
    </source>
</evidence>
<evidence type="ECO:0000256" key="4">
    <source>
        <dbReference type="ARBA" id="ARBA00022692"/>
    </source>
</evidence>
<feature type="transmembrane region" description="Helical" evidence="7">
    <location>
        <begin position="390"/>
        <end position="411"/>
    </location>
</feature>
<comment type="caution">
    <text evidence="8">The sequence shown here is derived from an EMBL/GenBank/DDBJ whole genome shotgun (WGS) entry which is preliminary data.</text>
</comment>
<keyword evidence="9" id="KW-1185">Reference proteome</keyword>
<feature type="transmembrane region" description="Helical" evidence="7">
    <location>
        <begin position="417"/>
        <end position="434"/>
    </location>
</feature>
<keyword evidence="2" id="KW-0813">Transport</keyword>
<keyword evidence="4 7" id="KW-0812">Transmembrane</keyword>
<keyword evidence="5 7" id="KW-1133">Transmembrane helix</keyword>
<evidence type="ECO:0000256" key="1">
    <source>
        <dbReference type="ARBA" id="ARBA00004651"/>
    </source>
</evidence>
<feature type="transmembrane region" description="Helical" evidence="7">
    <location>
        <begin position="64"/>
        <end position="84"/>
    </location>
</feature>
<feature type="transmembrane region" description="Helical" evidence="7">
    <location>
        <begin position="116"/>
        <end position="135"/>
    </location>
</feature>
<gene>
    <name evidence="8" type="ORF">DFR37_11515</name>
</gene>
<proteinExistence type="predicted"/>
<evidence type="ECO:0000256" key="2">
    <source>
        <dbReference type="ARBA" id="ARBA00022448"/>
    </source>
</evidence>
<organism evidence="8 9">
    <name type="scientific">Eoetvoesiella caeni</name>
    <dbReference type="NCBI Taxonomy" id="645616"/>
    <lineage>
        <taxon>Bacteria</taxon>
        <taxon>Pseudomonadati</taxon>
        <taxon>Pseudomonadota</taxon>
        <taxon>Betaproteobacteria</taxon>
        <taxon>Burkholderiales</taxon>
        <taxon>Alcaligenaceae</taxon>
        <taxon>Eoetvoesiella</taxon>
    </lineage>
</organism>
<dbReference type="Pfam" id="PF04632">
    <property type="entry name" value="FUSC"/>
    <property type="match status" value="1"/>
</dbReference>